<dbReference type="Proteomes" id="UP001153269">
    <property type="component" value="Unassembled WGS sequence"/>
</dbReference>
<feature type="region of interest" description="Disordered" evidence="1">
    <location>
        <begin position="83"/>
        <end position="112"/>
    </location>
</feature>
<name>A0A9N7YSG5_PLEPL</name>
<reference evidence="2" key="1">
    <citation type="submission" date="2020-03" db="EMBL/GenBank/DDBJ databases">
        <authorList>
            <person name="Weist P."/>
        </authorList>
    </citation>
    <scope>NUCLEOTIDE SEQUENCE</scope>
</reference>
<keyword evidence="3" id="KW-1185">Reference proteome</keyword>
<accession>A0A9N7YSG5</accession>
<evidence type="ECO:0000313" key="2">
    <source>
        <dbReference type="EMBL" id="CAB1435871.1"/>
    </source>
</evidence>
<protein>
    <submittedName>
        <fullName evidence="2">Uncharacterized protein</fullName>
    </submittedName>
</protein>
<sequence>MLRRQIPAPSPSSPHYSCKTCREERRRRKESEEAEKNKRRVLGAPPRCVDADKIAAVRAGVAESSAGPTPHVLRTLGEAPSTFRSLKNFPPRLRVPASTLSPEEKTQGRRWRQEGREEFLCSLRGVQLAAAGV</sequence>
<evidence type="ECO:0000313" key="3">
    <source>
        <dbReference type="Proteomes" id="UP001153269"/>
    </source>
</evidence>
<organism evidence="2 3">
    <name type="scientific">Pleuronectes platessa</name>
    <name type="common">European plaice</name>
    <dbReference type="NCBI Taxonomy" id="8262"/>
    <lineage>
        <taxon>Eukaryota</taxon>
        <taxon>Metazoa</taxon>
        <taxon>Chordata</taxon>
        <taxon>Craniata</taxon>
        <taxon>Vertebrata</taxon>
        <taxon>Euteleostomi</taxon>
        <taxon>Actinopterygii</taxon>
        <taxon>Neopterygii</taxon>
        <taxon>Teleostei</taxon>
        <taxon>Neoteleostei</taxon>
        <taxon>Acanthomorphata</taxon>
        <taxon>Carangaria</taxon>
        <taxon>Pleuronectiformes</taxon>
        <taxon>Pleuronectoidei</taxon>
        <taxon>Pleuronectidae</taxon>
        <taxon>Pleuronectes</taxon>
    </lineage>
</organism>
<proteinExistence type="predicted"/>
<feature type="compositionally biased region" description="Basic and acidic residues" evidence="1">
    <location>
        <begin position="20"/>
        <end position="36"/>
    </location>
</feature>
<comment type="caution">
    <text evidence="2">The sequence shown here is derived from an EMBL/GenBank/DDBJ whole genome shotgun (WGS) entry which is preliminary data.</text>
</comment>
<dbReference type="AlphaFoldDB" id="A0A9N7YSG5"/>
<feature type="compositionally biased region" description="Basic and acidic residues" evidence="1">
    <location>
        <begin position="102"/>
        <end position="112"/>
    </location>
</feature>
<evidence type="ECO:0000256" key="1">
    <source>
        <dbReference type="SAM" id="MobiDB-lite"/>
    </source>
</evidence>
<gene>
    <name evidence="2" type="ORF">PLEPLA_LOCUS23908</name>
</gene>
<dbReference type="EMBL" id="CADEAL010001824">
    <property type="protein sequence ID" value="CAB1435871.1"/>
    <property type="molecule type" value="Genomic_DNA"/>
</dbReference>
<feature type="region of interest" description="Disordered" evidence="1">
    <location>
        <begin position="1"/>
        <end position="44"/>
    </location>
</feature>